<feature type="compositionally biased region" description="Polar residues" evidence="1">
    <location>
        <begin position="327"/>
        <end position="338"/>
    </location>
</feature>
<dbReference type="InterPro" id="IPR013087">
    <property type="entry name" value="Znf_C2H2_type"/>
</dbReference>
<feature type="compositionally biased region" description="Polar residues" evidence="1">
    <location>
        <begin position="932"/>
        <end position="941"/>
    </location>
</feature>
<dbReference type="PROSITE" id="PS00028">
    <property type="entry name" value="ZINC_FINGER_C2H2_1"/>
    <property type="match status" value="1"/>
</dbReference>
<feature type="compositionally biased region" description="Polar residues" evidence="1">
    <location>
        <begin position="225"/>
        <end position="253"/>
    </location>
</feature>
<protein>
    <recommendedName>
        <fullName evidence="2">C2H2-type domain-containing protein</fullName>
    </recommendedName>
</protein>
<dbReference type="EnsemblMetazoa" id="XM_003728928">
    <property type="protein sequence ID" value="XP_003728976"/>
    <property type="gene ID" value="LOC100892015"/>
</dbReference>
<dbReference type="SMART" id="SM00355">
    <property type="entry name" value="ZnF_C2H2"/>
    <property type="match status" value="3"/>
</dbReference>
<organism evidence="3 4">
    <name type="scientific">Strongylocentrotus purpuratus</name>
    <name type="common">Purple sea urchin</name>
    <dbReference type="NCBI Taxonomy" id="7668"/>
    <lineage>
        <taxon>Eukaryota</taxon>
        <taxon>Metazoa</taxon>
        <taxon>Echinodermata</taxon>
        <taxon>Eleutherozoa</taxon>
        <taxon>Echinozoa</taxon>
        <taxon>Echinoidea</taxon>
        <taxon>Euechinoidea</taxon>
        <taxon>Echinacea</taxon>
        <taxon>Camarodonta</taxon>
        <taxon>Echinidea</taxon>
        <taxon>Strongylocentrotidae</taxon>
        <taxon>Strongylocentrotus</taxon>
    </lineage>
</organism>
<evidence type="ECO:0000259" key="2">
    <source>
        <dbReference type="PROSITE" id="PS00028"/>
    </source>
</evidence>
<feature type="region of interest" description="Disordered" evidence="1">
    <location>
        <begin position="712"/>
        <end position="779"/>
    </location>
</feature>
<feature type="compositionally biased region" description="Basic and acidic residues" evidence="1">
    <location>
        <begin position="449"/>
        <end position="468"/>
    </location>
</feature>
<evidence type="ECO:0000313" key="3">
    <source>
        <dbReference type="EnsemblMetazoa" id="XP_003728976"/>
    </source>
</evidence>
<feature type="compositionally biased region" description="Basic and acidic residues" evidence="1">
    <location>
        <begin position="756"/>
        <end position="765"/>
    </location>
</feature>
<feature type="region of interest" description="Disordered" evidence="1">
    <location>
        <begin position="607"/>
        <end position="632"/>
    </location>
</feature>
<feature type="compositionally biased region" description="Basic and acidic residues" evidence="1">
    <location>
        <begin position="476"/>
        <end position="498"/>
    </location>
</feature>
<keyword evidence="4" id="KW-1185">Reference proteome</keyword>
<feature type="compositionally biased region" description="Polar residues" evidence="1">
    <location>
        <begin position="661"/>
        <end position="682"/>
    </location>
</feature>
<proteinExistence type="predicted"/>
<feature type="compositionally biased region" description="Polar residues" evidence="1">
    <location>
        <begin position="8"/>
        <end position="19"/>
    </location>
</feature>
<evidence type="ECO:0000256" key="1">
    <source>
        <dbReference type="SAM" id="MobiDB-lite"/>
    </source>
</evidence>
<dbReference type="KEGG" id="spu:100892015"/>
<dbReference type="GeneID" id="100892015"/>
<name>A0A7M7GI74_STRPU</name>
<reference evidence="3" key="2">
    <citation type="submission" date="2021-01" db="UniProtKB">
        <authorList>
            <consortium name="EnsemblMetazoa"/>
        </authorList>
    </citation>
    <scope>IDENTIFICATION</scope>
</reference>
<feature type="region of interest" description="Disordered" evidence="1">
    <location>
        <begin position="312"/>
        <end position="545"/>
    </location>
</feature>
<feature type="domain" description="C2H2-type" evidence="2">
    <location>
        <begin position="103"/>
        <end position="124"/>
    </location>
</feature>
<dbReference type="OrthoDB" id="10034505at2759"/>
<reference evidence="4" key="1">
    <citation type="submission" date="2015-02" db="EMBL/GenBank/DDBJ databases">
        <title>Genome sequencing for Strongylocentrotus purpuratus.</title>
        <authorList>
            <person name="Murali S."/>
            <person name="Liu Y."/>
            <person name="Vee V."/>
            <person name="English A."/>
            <person name="Wang M."/>
            <person name="Skinner E."/>
            <person name="Han Y."/>
            <person name="Muzny D.M."/>
            <person name="Worley K.C."/>
            <person name="Gibbs R.A."/>
        </authorList>
    </citation>
    <scope>NUCLEOTIDE SEQUENCE</scope>
</reference>
<feature type="compositionally biased region" description="Low complexity" evidence="1">
    <location>
        <begin position="607"/>
        <end position="624"/>
    </location>
</feature>
<feature type="compositionally biased region" description="Polar residues" evidence="1">
    <location>
        <begin position="416"/>
        <end position="438"/>
    </location>
</feature>
<sequence length="941" mass="104090">MYEPKRNFVNSSVKTSPTPNHARRLRAPSVETPRMTEPREGGSPAADPYAEVRVIDSQLQHFRNYFDVIQVYKCRICSFCSPLEHVIASHMSEVHFPRRCFLCKQCLFVFEDRAQLNSHLDSAHGTRSIAVCFGESGPFVNSPPTWHAGVGRSSEDDEQLSRQSTEEQPESEPNNGRVTSSTGNLANLPDDVQMERGKSVSSLSVPTEGEFLRGTPSAGEGRQEQVLSRGSSCNPSTTDQDLSAGSEPVQTPVVQRDSVAHISRQASEESPDQPRVETPRLSESIKESYIKTEPVSPVRIMCPKRRRLLQASYSGESIDIDVEGKNSGENQSQKSQSAEPHGNPVACHQDTNLASSPGSRRSSISGGRGGGSGRRPESVLRGLLRRQDTIEDIDIEVSPNPPSDTSLPSGGFNMPRSMSLTDRTTPCIPSTLPRQSSEPIAKPTGQLDKSPEAKTSEESSPGSEERQGTESGSKNMLRELVSRAVAERRPDGVQRRGSEGIIFRKTGSIDETSSGQPAPRSHRQRSYSLTEGDARLPPNGLNPDFQVNQQAEANREKEQPHVPMNYPAHEHNPPRMAYYPRYSGLVHQPFAVDNDPRKMWRSLPTYSSQASVQSEPSVPSVPSSDHTKGALPTQMSEDSFLYNCLRQPGNVGPRRKRSPAALSSQHSSDGANPNWTGHNQFNEAGRVPMMGYQGAWPHYHRGMHHHHMLMRQNADDKSTSPSISSSTPHRLGLKPDHPMYSSLERSLSQHGSGEMRSFDRRRPPMLEHGGSSESSQELVQVEDITRQVHRAISGTAGLYSTERAAVAWSDQSSGNNTSLEEQSSKDLDKKRSRKSTFNIYREIPERKRKLDRDEEERIKSSYNPDGSFDYFSLTGWKAYKCELCKKRRFKTASELEEHRRRKHSLQHAHVGNASSSSSSGVGASLDDGSSSPQLTSQLSNG</sequence>
<feature type="compositionally biased region" description="Polar residues" evidence="1">
    <location>
        <begin position="171"/>
        <end position="185"/>
    </location>
</feature>
<dbReference type="InParanoid" id="A0A7M7GI74"/>
<feature type="region of interest" description="Disordered" evidence="1">
    <location>
        <begin position="1"/>
        <end position="47"/>
    </location>
</feature>
<feature type="compositionally biased region" description="Low complexity" evidence="1">
    <location>
        <begin position="719"/>
        <end position="728"/>
    </location>
</feature>
<dbReference type="RefSeq" id="XP_003728976.2">
    <property type="nucleotide sequence ID" value="XM_003728928.3"/>
</dbReference>
<feature type="region of interest" description="Disordered" evidence="1">
    <location>
        <begin position="143"/>
        <end position="294"/>
    </location>
</feature>
<dbReference type="Gene3D" id="3.30.160.60">
    <property type="entry name" value="Classic Zinc Finger"/>
    <property type="match status" value="1"/>
</dbReference>
<feature type="region of interest" description="Disordered" evidence="1">
    <location>
        <begin position="644"/>
        <end position="682"/>
    </location>
</feature>
<dbReference type="AlphaFoldDB" id="A0A7M7GI74"/>
<feature type="region of interest" description="Disordered" evidence="1">
    <location>
        <begin position="809"/>
        <end position="833"/>
    </location>
</feature>
<feature type="compositionally biased region" description="Basic and acidic residues" evidence="1">
    <location>
        <begin position="272"/>
        <end position="290"/>
    </location>
</feature>
<feature type="compositionally biased region" description="Low complexity" evidence="1">
    <location>
        <begin position="355"/>
        <end position="365"/>
    </location>
</feature>
<evidence type="ECO:0000313" key="4">
    <source>
        <dbReference type="Proteomes" id="UP000007110"/>
    </source>
</evidence>
<accession>A0A7M7GI74</accession>
<feature type="compositionally biased region" description="Polar residues" evidence="1">
    <location>
        <begin position="809"/>
        <end position="821"/>
    </location>
</feature>
<feature type="compositionally biased region" description="Low complexity" evidence="1">
    <location>
        <begin position="910"/>
        <end position="931"/>
    </location>
</feature>
<feature type="region of interest" description="Disordered" evidence="1">
    <location>
        <begin position="892"/>
        <end position="941"/>
    </location>
</feature>
<dbReference type="Proteomes" id="UP000007110">
    <property type="component" value="Unassembled WGS sequence"/>
</dbReference>
<dbReference type="OMA" id="ASHMSEV"/>